<dbReference type="SUPFAM" id="SSF47384">
    <property type="entry name" value="Homodimeric domain of signal transducing histidine kinase"/>
    <property type="match status" value="1"/>
</dbReference>
<dbReference type="InterPro" id="IPR036890">
    <property type="entry name" value="HATPase_C_sf"/>
</dbReference>
<keyword evidence="9" id="KW-0418">Kinase</keyword>
<dbReference type="FunFam" id="1.10.287.130:FF:000010">
    <property type="entry name" value="Two-component sensor histidine kinase"/>
    <property type="match status" value="1"/>
</dbReference>
<accession>A0A6J6NHB8</accession>
<dbReference type="PROSITE" id="PS50885">
    <property type="entry name" value="HAMP"/>
    <property type="match status" value="1"/>
</dbReference>
<dbReference type="Gene3D" id="1.10.287.130">
    <property type="match status" value="1"/>
</dbReference>
<keyword evidence="4" id="KW-1003">Cell membrane</keyword>
<name>A0A6J6NHB8_9ZZZZ</name>
<dbReference type="InterPro" id="IPR003594">
    <property type="entry name" value="HATPase_dom"/>
</dbReference>
<dbReference type="EC" id="2.7.13.3" evidence="3"/>
<dbReference type="FunFam" id="3.30.565.10:FF:000013">
    <property type="entry name" value="Two-component sensor histidine kinase"/>
    <property type="match status" value="1"/>
</dbReference>
<comment type="catalytic activity">
    <reaction evidence="1">
        <text>ATP + protein L-histidine = ADP + protein N-phospho-L-histidine.</text>
        <dbReference type="EC" id="2.7.13.3"/>
    </reaction>
</comment>
<evidence type="ECO:0000256" key="2">
    <source>
        <dbReference type="ARBA" id="ARBA00004651"/>
    </source>
</evidence>
<reference evidence="17" key="1">
    <citation type="submission" date="2020-05" db="EMBL/GenBank/DDBJ databases">
        <authorList>
            <person name="Chiriac C."/>
            <person name="Salcher M."/>
            <person name="Ghai R."/>
            <person name="Kavagutti S V."/>
        </authorList>
    </citation>
    <scope>NUCLEOTIDE SEQUENCE</scope>
</reference>
<evidence type="ECO:0000256" key="9">
    <source>
        <dbReference type="ARBA" id="ARBA00022777"/>
    </source>
</evidence>
<dbReference type="Pfam" id="PF02518">
    <property type="entry name" value="HATPase_c"/>
    <property type="match status" value="1"/>
</dbReference>
<evidence type="ECO:0000256" key="8">
    <source>
        <dbReference type="ARBA" id="ARBA00022741"/>
    </source>
</evidence>
<feature type="domain" description="HAMP" evidence="16">
    <location>
        <begin position="186"/>
        <end position="238"/>
    </location>
</feature>
<dbReference type="PANTHER" id="PTHR43547:SF2">
    <property type="entry name" value="HYBRID SIGNAL TRANSDUCTION HISTIDINE KINASE C"/>
    <property type="match status" value="1"/>
</dbReference>
<dbReference type="SMART" id="SM00388">
    <property type="entry name" value="HisKA"/>
    <property type="match status" value="1"/>
</dbReference>
<dbReference type="InterPro" id="IPR047669">
    <property type="entry name" value="MtrAB_MtrB"/>
</dbReference>
<feature type="domain" description="Histidine kinase" evidence="15">
    <location>
        <begin position="253"/>
        <end position="470"/>
    </location>
</feature>
<dbReference type="Gene3D" id="6.10.340.10">
    <property type="match status" value="1"/>
</dbReference>
<keyword evidence="12" id="KW-0902">Two-component regulatory system</keyword>
<dbReference type="PROSITE" id="PS50109">
    <property type="entry name" value="HIS_KIN"/>
    <property type="match status" value="1"/>
</dbReference>
<dbReference type="InterPro" id="IPR003661">
    <property type="entry name" value="HisK_dim/P_dom"/>
</dbReference>
<evidence type="ECO:0000256" key="13">
    <source>
        <dbReference type="ARBA" id="ARBA00023136"/>
    </source>
</evidence>
<evidence type="ECO:0000256" key="12">
    <source>
        <dbReference type="ARBA" id="ARBA00023012"/>
    </source>
</evidence>
<evidence type="ECO:0000313" key="17">
    <source>
        <dbReference type="EMBL" id="CAB4684005.1"/>
    </source>
</evidence>
<dbReference type="GO" id="GO:0000155">
    <property type="term" value="F:phosphorelay sensor kinase activity"/>
    <property type="evidence" value="ECO:0007669"/>
    <property type="project" value="InterPro"/>
</dbReference>
<dbReference type="AlphaFoldDB" id="A0A6J6NHB8"/>
<dbReference type="Pfam" id="PF00672">
    <property type="entry name" value="HAMP"/>
    <property type="match status" value="1"/>
</dbReference>
<dbReference type="SUPFAM" id="SSF158472">
    <property type="entry name" value="HAMP domain-like"/>
    <property type="match status" value="1"/>
</dbReference>
<dbReference type="Pfam" id="PF00512">
    <property type="entry name" value="HisKA"/>
    <property type="match status" value="1"/>
</dbReference>
<comment type="subcellular location">
    <subcellularLocation>
        <location evidence="2">Cell membrane</location>
        <topology evidence="2">Multi-pass membrane protein</topology>
    </subcellularLocation>
</comment>
<dbReference type="InterPro" id="IPR003660">
    <property type="entry name" value="HAMP_dom"/>
</dbReference>
<dbReference type="SUPFAM" id="SSF55874">
    <property type="entry name" value="ATPase domain of HSP90 chaperone/DNA topoisomerase II/histidine kinase"/>
    <property type="match status" value="1"/>
</dbReference>
<dbReference type="InterPro" id="IPR036097">
    <property type="entry name" value="HisK_dim/P_sf"/>
</dbReference>
<evidence type="ECO:0000256" key="5">
    <source>
        <dbReference type="ARBA" id="ARBA00022553"/>
    </source>
</evidence>
<dbReference type="Gene3D" id="3.30.565.10">
    <property type="entry name" value="Histidine kinase-like ATPase, C-terminal domain"/>
    <property type="match status" value="1"/>
</dbReference>
<protein>
    <recommendedName>
        <fullName evidence="14">Sensor histidine kinase MtrB</fullName>
        <ecNumber evidence="3">2.7.13.3</ecNumber>
    </recommendedName>
</protein>
<keyword evidence="10" id="KW-0067">ATP-binding</keyword>
<keyword evidence="13" id="KW-0472">Membrane</keyword>
<evidence type="ECO:0000259" key="15">
    <source>
        <dbReference type="PROSITE" id="PS50109"/>
    </source>
</evidence>
<evidence type="ECO:0000256" key="7">
    <source>
        <dbReference type="ARBA" id="ARBA00022692"/>
    </source>
</evidence>
<dbReference type="CDD" id="cd06225">
    <property type="entry name" value="HAMP"/>
    <property type="match status" value="1"/>
</dbReference>
<dbReference type="CDD" id="cd00075">
    <property type="entry name" value="HATPase"/>
    <property type="match status" value="1"/>
</dbReference>
<dbReference type="SMART" id="SM00304">
    <property type="entry name" value="HAMP"/>
    <property type="match status" value="1"/>
</dbReference>
<evidence type="ECO:0000256" key="11">
    <source>
        <dbReference type="ARBA" id="ARBA00022989"/>
    </source>
</evidence>
<dbReference type="InterPro" id="IPR005467">
    <property type="entry name" value="His_kinase_dom"/>
</dbReference>
<dbReference type="CDD" id="cd00082">
    <property type="entry name" value="HisKA"/>
    <property type="match status" value="1"/>
</dbReference>
<keyword evidence="7" id="KW-0812">Transmembrane</keyword>
<organism evidence="17">
    <name type="scientific">freshwater metagenome</name>
    <dbReference type="NCBI Taxonomy" id="449393"/>
    <lineage>
        <taxon>unclassified sequences</taxon>
        <taxon>metagenomes</taxon>
        <taxon>ecological metagenomes</taxon>
    </lineage>
</organism>
<sequence>MAALGFSLLSRVTSGLLEAKDRASVGEAAAGLSEAQRVLDAADTGTTTPSAARLVDSVVTTLAARAGSPGQFDVLLLSSGSSPDAPERGTNLVSVTSVPPELRTAVTDSKRQSWTYTDIKSLDGRSTPGLVVGGPLSVPSVGDYELYYLFPLTQEQQTLDLVRSSVVVTGILLVGLLALVAGLITRQVVVPVRAAARTALRFSEGYLSERMKVRGEDDLARLAGAFNDMATSIARQIKQLEGLSRVQRRFVSDVSHELRTPLTTIRMAADVMFEERASFDGPTARAAELLQAQLDRFESLLVDLLEISRFDAGAAVLEADPLDLYALVSRVIDGSTPLAERSGVPLRLHSEGEPRLLYADSRRIDRVIRNLVGNAIEHGNDRGVDVTIGSNDEAAAVTVRDYGVGLRPGEASLVFNRFWRADPARARTTGGSGLGLAIALEDARLHGGWLEAWGEPGAGACFRLTLPLNVRGTFISSPLDLYPDDSAPANRSPIENVEVR</sequence>
<proteinExistence type="predicted"/>
<gene>
    <name evidence="17" type="ORF">UFOPK2310_01416</name>
</gene>
<evidence type="ECO:0000259" key="16">
    <source>
        <dbReference type="PROSITE" id="PS50885"/>
    </source>
</evidence>
<dbReference type="GO" id="GO:0005886">
    <property type="term" value="C:plasma membrane"/>
    <property type="evidence" value="ECO:0007669"/>
    <property type="project" value="UniProtKB-SubCell"/>
</dbReference>
<dbReference type="InterPro" id="IPR004358">
    <property type="entry name" value="Sig_transdc_His_kin-like_C"/>
</dbReference>
<evidence type="ECO:0000256" key="1">
    <source>
        <dbReference type="ARBA" id="ARBA00000085"/>
    </source>
</evidence>
<keyword evidence="8" id="KW-0547">Nucleotide-binding</keyword>
<dbReference type="PRINTS" id="PR00344">
    <property type="entry name" value="BCTRLSENSOR"/>
</dbReference>
<dbReference type="PANTHER" id="PTHR43547">
    <property type="entry name" value="TWO-COMPONENT HISTIDINE KINASE"/>
    <property type="match status" value="1"/>
</dbReference>
<evidence type="ECO:0000256" key="4">
    <source>
        <dbReference type="ARBA" id="ARBA00022475"/>
    </source>
</evidence>
<keyword evidence="11" id="KW-1133">Transmembrane helix</keyword>
<dbReference type="SMART" id="SM00387">
    <property type="entry name" value="HATPase_c"/>
    <property type="match status" value="1"/>
</dbReference>
<evidence type="ECO:0000256" key="14">
    <source>
        <dbReference type="ARBA" id="ARBA00035305"/>
    </source>
</evidence>
<dbReference type="EMBL" id="CAEZWW010000212">
    <property type="protein sequence ID" value="CAB4684005.1"/>
    <property type="molecule type" value="Genomic_DNA"/>
</dbReference>
<keyword evidence="5" id="KW-0597">Phosphoprotein</keyword>
<evidence type="ECO:0000256" key="3">
    <source>
        <dbReference type="ARBA" id="ARBA00012438"/>
    </source>
</evidence>
<dbReference type="GO" id="GO:0005524">
    <property type="term" value="F:ATP binding"/>
    <property type="evidence" value="ECO:0007669"/>
    <property type="project" value="UniProtKB-KW"/>
</dbReference>
<evidence type="ECO:0000256" key="6">
    <source>
        <dbReference type="ARBA" id="ARBA00022679"/>
    </source>
</evidence>
<evidence type="ECO:0000256" key="10">
    <source>
        <dbReference type="ARBA" id="ARBA00022840"/>
    </source>
</evidence>
<dbReference type="NCBIfam" id="NF040691">
    <property type="entry name" value="MtrAB_MtrB"/>
    <property type="match status" value="1"/>
</dbReference>
<keyword evidence="6" id="KW-0808">Transferase</keyword>